<evidence type="ECO:0000313" key="2">
    <source>
        <dbReference type="Proteomes" id="UP000287224"/>
    </source>
</evidence>
<dbReference type="EMBL" id="BIFQ01000001">
    <property type="protein sequence ID" value="GCE07241.1"/>
    <property type="molecule type" value="Genomic_DNA"/>
</dbReference>
<sequence>MRPCCTNTQKQCGRVADARAGAATRPQGNGSKTLSHNLDRYITIELTITY</sequence>
<protein>
    <submittedName>
        <fullName evidence="1">Uncharacterized protein</fullName>
    </submittedName>
</protein>
<comment type="caution">
    <text evidence="1">The sequence shown here is derived from an EMBL/GenBank/DDBJ whole genome shotgun (WGS) entry which is preliminary data.</text>
</comment>
<organism evidence="1 2">
    <name type="scientific">Dictyobacter aurantiacus</name>
    <dbReference type="NCBI Taxonomy" id="1936993"/>
    <lineage>
        <taxon>Bacteria</taxon>
        <taxon>Bacillati</taxon>
        <taxon>Chloroflexota</taxon>
        <taxon>Ktedonobacteria</taxon>
        <taxon>Ktedonobacterales</taxon>
        <taxon>Dictyobacteraceae</taxon>
        <taxon>Dictyobacter</taxon>
    </lineage>
</organism>
<accession>A0A401ZK58</accession>
<evidence type="ECO:0000313" key="1">
    <source>
        <dbReference type="EMBL" id="GCE07241.1"/>
    </source>
</evidence>
<proteinExistence type="predicted"/>
<dbReference type="Proteomes" id="UP000287224">
    <property type="component" value="Unassembled WGS sequence"/>
</dbReference>
<dbReference type="AlphaFoldDB" id="A0A401ZK58"/>
<name>A0A401ZK58_9CHLR</name>
<keyword evidence="2" id="KW-1185">Reference proteome</keyword>
<reference evidence="2" key="1">
    <citation type="submission" date="2018-12" db="EMBL/GenBank/DDBJ databases">
        <title>Tengunoibacter tsumagoiensis gen. nov., sp. nov., Dictyobacter kobayashii sp. nov., D. alpinus sp. nov., and D. joshuensis sp. nov. and description of Dictyobacteraceae fam. nov. within the order Ktedonobacterales isolated from Tengu-no-mugimeshi.</title>
        <authorList>
            <person name="Wang C.M."/>
            <person name="Zheng Y."/>
            <person name="Sakai Y."/>
            <person name="Toyoda A."/>
            <person name="Minakuchi Y."/>
            <person name="Abe K."/>
            <person name="Yokota A."/>
            <person name="Yabe S."/>
        </authorList>
    </citation>
    <scope>NUCLEOTIDE SEQUENCE [LARGE SCALE GENOMIC DNA]</scope>
    <source>
        <strain evidence="2">S-27</strain>
    </source>
</reference>
<gene>
    <name evidence="1" type="ORF">KDAU_45700</name>
</gene>